<dbReference type="AlphaFoldDB" id="F0WGV6"/>
<reference evidence="1" key="2">
    <citation type="submission" date="2011-02" db="EMBL/GenBank/DDBJ databases">
        <authorList>
            <person name="MacLean D."/>
        </authorList>
    </citation>
    <scope>NUCLEOTIDE SEQUENCE</scope>
</reference>
<gene>
    <name evidence="1" type="primary">AlNc14C95G5832</name>
    <name evidence="1" type="ORF">ALNC14_066140</name>
</gene>
<protein>
    <submittedName>
        <fullName evidence="1">AlNc14C95G5832 protein</fullName>
    </submittedName>
</protein>
<organism evidence="1">
    <name type="scientific">Albugo laibachii Nc14</name>
    <dbReference type="NCBI Taxonomy" id="890382"/>
    <lineage>
        <taxon>Eukaryota</taxon>
        <taxon>Sar</taxon>
        <taxon>Stramenopiles</taxon>
        <taxon>Oomycota</taxon>
        <taxon>Peronosporomycetes</taxon>
        <taxon>Albuginales</taxon>
        <taxon>Albuginaceae</taxon>
        <taxon>Albugo</taxon>
    </lineage>
</organism>
<accession>F0WGV6</accession>
<dbReference type="HOGENOM" id="CLU_2214882_0_0_1"/>
<evidence type="ECO:0000313" key="1">
    <source>
        <dbReference type="EMBL" id="CCA20471.1"/>
    </source>
</evidence>
<sequence length="107" mass="12255">MHANNLFEAVHHCTFICEKSLDTCEPFKVQFFLILFVALSFKTYCIKANTILHRCGSIDPTTLEENTLERIIHAGSETWLISTRATKILARSRRIDKPSHTKHVALN</sequence>
<dbReference type="EMBL" id="FR824140">
    <property type="protein sequence ID" value="CCA20471.1"/>
    <property type="molecule type" value="Genomic_DNA"/>
</dbReference>
<reference evidence="1" key="1">
    <citation type="journal article" date="2011" name="PLoS Biol.">
        <title>Gene gain and loss during evolution of obligate parasitism in the white rust pathogen of Arabidopsis thaliana.</title>
        <authorList>
            <person name="Kemen E."/>
            <person name="Gardiner A."/>
            <person name="Schultz-Larsen T."/>
            <person name="Kemen A.C."/>
            <person name="Balmuth A.L."/>
            <person name="Robert-Seilaniantz A."/>
            <person name="Bailey K."/>
            <person name="Holub E."/>
            <person name="Studholme D.J."/>
            <person name="Maclean D."/>
            <person name="Jones J.D."/>
        </authorList>
    </citation>
    <scope>NUCLEOTIDE SEQUENCE</scope>
</reference>
<name>F0WGV6_9STRA</name>
<proteinExistence type="predicted"/>